<sequence length="59" mass="6442">MVLGAALLCIGLVALVPLRAWWHDYGGVLVVAAYLQYMALAGTLEIWGIRMTRKAPAKE</sequence>
<evidence type="ECO:0000256" key="1">
    <source>
        <dbReference type="SAM" id="Phobius"/>
    </source>
</evidence>
<accession>A0ABS0D1J7</accession>
<reference evidence="2 3" key="1">
    <citation type="submission" date="2020-10" db="EMBL/GenBank/DDBJ databases">
        <title>Identification of Nocardia species via Next-generation sequencing and recognition of intraspecies genetic diversity.</title>
        <authorList>
            <person name="Li P."/>
            <person name="Li P."/>
            <person name="Lu B."/>
        </authorList>
    </citation>
    <scope>NUCLEOTIDE SEQUENCE [LARGE SCALE GENOMIC DNA]</scope>
    <source>
        <strain evidence="2 3">BJ06-0157</strain>
    </source>
</reference>
<dbReference type="EMBL" id="JADLQX010000022">
    <property type="protein sequence ID" value="MBF6300988.1"/>
    <property type="molecule type" value="Genomic_DNA"/>
</dbReference>
<protein>
    <submittedName>
        <fullName evidence="2">Uncharacterized protein</fullName>
    </submittedName>
</protein>
<dbReference type="RefSeq" id="WP_195132206.1">
    <property type="nucleotide sequence ID" value="NZ_JADLQX010000022.1"/>
</dbReference>
<keyword evidence="3" id="KW-1185">Reference proteome</keyword>
<organism evidence="2 3">
    <name type="scientific">Nocardia amamiensis</name>
    <dbReference type="NCBI Taxonomy" id="404578"/>
    <lineage>
        <taxon>Bacteria</taxon>
        <taxon>Bacillati</taxon>
        <taxon>Actinomycetota</taxon>
        <taxon>Actinomycetes</taxon>
        <taxon>Mycobacteriales</taxon>
        <taxon>Nocardiaceae</taxon>
        <taxon>Nocardia</taxon>
    </lineage>
</organism>
<keyword evidence="1" id="KW-0812">Transmembrane</keyword>
<comment type="caution">
    <text evidence="2">The sequence shown here is derived from an EMBL/GenBank/DDBJ whole genome shotgun (WGS) entry which is preliminary data.</text>
</comment>
<dbReference type="Proteomes" id="UP000702209">
    <property type="component" value="Unassembled WGS sequence"/>
</dbReference>
<gene>
    <name evidence="2" type="ORF">IU459_26085</name>
</gene>
<keyword evidence="1" id="KW-1133">Transmembrane helix</keyword>
<keyword evidence="1" id="KW-0472">Membrane</keyword>
<proteinExistence type="predicted"/>
<evidence type="ECO:0000313" key="3">
    <source>
        <dbReference type="Proteomes" id="UP000702209"/>
    </source>
</evidence>
<name>A0ABS0D1J7_9NOCA</name>
<evidence type="ECO:0000313" key="2">
    <source>
        <dbReference type="EMBL" id="MBF6300988.1"/>
    </source>
</evidence>
<feature type="transmembrane region" description="Helical" evidence="1">
    <location>
        <begin position="30"/>
        <end position="49"/>
    </location>
</feature>